<dbReference type="AlphaFoldDB" id="A0A2J5HS86"/>
<proteinExistence type="predicted"/>
<name>A0A2J5HS86_9EURO</name>
<sequence>MDLPEHYLNVEGISRFRTIHPAICSVMHTPPDAGNSKLLHRLYGNTTSRKYHQVHKMDDQPASSVSPTERGVQMLSLSTYNWPRGQTTRGPGRPTRSEYMGNAWHLALVRAIAVTIGQRALSPGGTAPRRYINRSWVQLAKEQRKLRRSYGVDRPSHRAGQDYISQASRHVLL</sequence>
<dbReference type="Proteomes" id="UP000235023">
    <property type="component" value="Unassembled WGS sequence"/>
</dbReference>
<reference evidence="2" key="1">
    <citation type="submission" date="2017-12" db="EMBL/GenBank/DDBJ databases">
        <authorList>
            <consortium name="DOE Joint Genome Institute"/>
            <person name="Mondo S.J."/>
            <person name="Kjaerbolling I."/>
            <person name="Vesth T.C."/>
            <person name="Frisvad J.C."/>
            <person name="Nybo J.L."/>
            <person name="Theobald S."/>
            <person name="Kuo A."/>
            <person name="Bowyer P."/>
            <person name="Matsuda Y."/>
            <person name="Lyhne E.K."/>
            <person name="Kogle M.E."/>
            <person name="Clum A."/>
            <person name="Lipzen A."/>
            <person name="Salamov A."/>
            <person name="Ngan C.Y."/>
            <person name="Daum C."/>
            <person name="Chiniquy J."/>
            <person name="Barry K."/>
            <person name="LaButti K."/>
            <person name="Haridas S."/>
            <person name="Simmons B.A."/>
            <person name="Magnuson J.K."/>
            <person name="Mortensen U.H."/>
            <person name="Larsen T.O."/>
            <person name="Grigoriev I.V."/>
            <person name="Baker S.E."/>
            <person name="Andersen M.R."/>
            <person name="Nordberg H.P."/>
            <person name="Cantor M.N."/>
            <person name="Hua S.X."/>
        </authorList>
    </citation>
    <scope>NUCLEOTIDE SEQUENCE [LARGE SCALE GENOMIC DNA]</scope>
    <source>
        <strain evidence="2">IBT 19404</strain>
    </source>
</reference>
<evidence type="ECO:0000313" key="1">
    <source>
        <dbReference type="EMBL" id="PLN80179.1"/>
    </source>
</evidence>
<gene>
    <name evidence="1" type="ORF">BDW42DRAFT_171353</name>
</gene>
<evidence type="ECO:0000313" key="2">
    <source>
        <dbReference type="Proteomes" id="UP000235023"/>
    </source>
</evidence>
<keyword evidence="2" id="KW-1185">Reference proteome</keyword>
<dbReference type="EMBL" id="KZ559550">
    <property type="protein sequence ID" value="PLN80179.1"/>
    <property type="molecule type" value="Genomic_DNA"/>
</dbReference>
<protein>
    <submittedName>
        <fullName evidence="1">Uncharacterized protein</fullName>
    </submittedName>
</protein>
<accession>A0A2J5HS86</accession>
<organism evidence="1 2">
    <name type="scientific">Aspergillus taichungensis</name>
    <dbReference type="NCBI Taxonomy" id="482145"/>
    <lineage>
        <taxon>Eukaryota</taxon>
        <taxon>Fungi</taxon>
        <taxon>Dikarya</taxon>
        <taxon>Ascomycota</taxon>
        <taxon>Pezizomycotina</taxon>
        <taxon>Eurotiomycetes</taxon>
        <taxon>Eurotiomycetidae</taxon>
        <taxon>Eurotiales</taxon>
        <taxon>Aspergillaceae</taxon>
        <taxon>Aspergillus</taxon>
        <taxon>Aspergillus subgen. Circumdati</taxon>
    </lineage>
</organism>